<dbReference type="AlphaFoldDB" id="W7M7G3"/>
<evidence type="ECO:0000313" key="2">
    <source>
        <dbReference type="EMBL" id="EWG46916.1"/>
    </source>
</evidence>
<dbReference type="GeneID" id="30072912"/>
<keyword evidence="1" id="KW-0732">Signal</keyword>
<dbReference type="RefSeq" id="XP_018753107.1">
    <property type="nucleotide sequence ID" value="XM_018905276.1"/>
</dbReference>
<sequence length="125" mass="13919">MTSHYRLTACAISGLSTPPWYSRTFFLSFCLLILRLVSFHPEPCPSPLCSNIPRCRCLRASSPETMALPCCRPWYLSLVCTCIVRVASAGQDGWHTLQWQPHSPRPIDCLVASHILASSALIVQC</sequence>
<dbReference type="EMBL" id="DS022250">
    <property type="protein sequence ID" value="EWG46916.1"/>
    <property type="molecule type" value="Genomic_DNA"/>
</dbReference>
<accession>W7M7G3</accession>
<protein>
    <submittedName>
        <fullName evidence="2">Uncharacterized protein</fullName>
    </submittedName>
</protein>
<organism evidence="2 3">
    <name type="scientific">Gibberella moniliformis (strain M3125 / FGSC 7600)</name>
    <name type="common">Maize ear and stalk rot fungus</name>
    <name type="synonym">Fusarium verticillioides</name>
    <dbReference type="NCBI Taxonomy" id="334819"/>
    <lineage>
        <taxon>Eukaryota</taxon>
        <taxon>Fungi</taxon>
        <taxon>Dikarya</taxon>
        <taxon>Ascomycota</taxon>
        <taxon>Pezizomycotina</taxon>
        <taxon>Sordariomycetes</taxon>
        <taxon>Hypocreomycetidae</taxon>
        <taxon>Hypocreales</taxon>
        <taxon>Nectriaceae</taxon>
        <taxon>Fusarium</taxon>
        <taxon>Fusarium fujikuroi species complex</taxon>
    </lineage>
</organism>
<dbReference type="KEGG" id="fvr:FVEG_16036"/>
<reference evidence="2 3" key="1">
    <citation type="journal article" date="2010" name="Nature">
        <title>Comparative genomics reveals mobile pathogenicity chromosomes in Fusarium.</title>
        <authorList>
            <person name="Ma L.J."/>
            <person name="van der Does H.C."/>
            <person name="Borkovich K.A."/>
            <person name="Coleman J.J."/>
            <person name="Daboussi M.J."/>
            <person name="Di Pietro A."/>
            <person name="Dufresne M."/>
            <person name="Freitag M."/>
            <person name="Grabherr M."/>
            <person name="Henrissat B."/>
            <person name="Houterman P.M."/>
            <person name="Kang S."/>
            <person name="Shim W.B."/>
            <person name="Woloshuk C."/>
            <person name="Xie X."/>
            <person name="Xu J.R."/>
            <person name="Antoniw J."/>
            <person name="Baker S.E."/>
            <person name="Bluhm B.H."/>
            <person name="Breakspear A."/>
            <person name="Brown D.W."/>
            <person name="Butchko R.A."/>
            <person name="Chapman S."/>
            <person name="Coulson R."/>
            <person name="Coutinho P.M."/>
            <person name="Danchin E.G."/>
            <person name="Diener A."/>
            <person name="Gale L.R."/>
            <person name="Gardiner D.M."/>
            <person name="Goff S."/>
            <person name="Hammond-Kosack K.E."/>
            <person name="Hilburn K."/>
            <person name="Hua-Van A."/>
            <person name="Jonkers W."/>
            <person name="Kazan K."/>
            <person name="Kodira C.D."/>
            <person name="Koehrsen M."/>
            <person name="Kumar L."/>
            <person name="Lee Y.H."/>
            <person name="Li L."/>
            <person name="Manners J.M."/>
            <person name="Miranda-Saavedra D."/>
            <person name="Mukherjee M."/>
            <person name="Park G."/>
            <person name="Park J."/>
            <person name="Park S.Y."/>
            <person name="Proctor R.H."/>
            <person name="Regev A."/>
            <person name="Ruiz-Roldan M.C."/>
            <person name="Sain D."/>
            <person name="Sakthikumar S."/>
            <person name="Sykes S."/>
            <person name="Schwartz D.C."/>
            <person name="Turgeon B.G."/>
            <person name="Wapinski I."/>
            <person name="Yoder O."/>
            <person name="Young S."/>
            <person name="Zeng Q."/>
            <person name="Zhou S."/>
            <person name="Galagan J."/>
            <person name="Cuomo C.A."/>
            <person name="Kistler H.C."/>
            <person name="Rep M."/>
        </authorList>
    </citation>
    <scope>NUCLEOTIDE SEQUENCE [LARGE SCALE GENOMIC DNA]</scope>
    <source>
        <strain evidence="3">M3125 / FGSC 7600</strain>
    </source>
</reference>
<dbReference type="Proteomes" id="UP000009096">
    <property type="component" value="Chromosome 8"/>
</dbReference>
<feature type="chain" id="PRO_5004896394" evidence="1">
    <location>
        <begin position="40"/>
        <end position="125"/>
    </location>
</feature>
<evidence type="ECO:0000313" key="3">
    <source>
        <dbReference type="Proteomes" id="UP000009096"/>
    </source>
</evidence>
<dbReference type="VEuPathDB" id="FungiDB:FVEG_16036"/>
<proteinExistence type="predicted"/>
<feature type="signal peptide" evidence="1">
    <location>
        <begin position="1"/>
        <end position="39"/>
    </location>
</feature>
<gene>
    <name evidence="2" type="ORF">FVEG_16036</name>
</gene>
<evidence type="ECO:0000256" key="1">
    <source>
        <dbReference type="SAM" id="SignalP"/>
    </source>
</evidence>
<name>W7M7G3_GIBM7</name>
<keyword evidence="3" id="KW-1185">Reference proteome</keyword>
<dbReference type="EMBL" id="CM000585">
    <property type="protein sequence ID" value="EWG46916.1"/>
    <property type="molecule type" value="Genomic_DNA"/>
</dbReference>